<dbReference type="InterPro" id="IPR007219">
    <property type="entry name" value="XnlR_reg_dom"/>
</dbReference>
<dbReference type="Gene3D" id="4.10.240.10">
    <property type="entry name" value="Zn(2)-C6 fungal-type DNA-binding domain"/>
    <property type="match status" value="1"/>
</dbReference>
<evidence type="ECO:0000313" key="10">
    <source>
        <dbReference type="EMBL" id="USW58402.1"/>
    </source>
</evidence>
<dbReference type="GO" id="GO:0006351">
    <property type="term" value="P:DNA-templated transcription"/>
    <property type="evidence" value="ECO:0007669"/>
    <property type="project" value="InterPro"/>
</dbReference>
<feature type="region of interest" description="Disordered" evidence="8">
    <location>
        <begin position="726"/>
        <end position="753"/>
    </location>
</feature>
<evidence type="ECO:0000256" key="1">
    <source>
        <dbReference type="ARBA" id="ARBA00004123"/>
    </source>
</evidence>
<evidence type="ECO:0000256" key="7">
    <source>
        <dbReference type="ARBA" id="ARBA00023242"/>
    </source>
</evidence>
<dbReference type="Pfam" id="PF00172">
    <property type="entry name" value="Zn_clus"/>
    <property type="match status" value="1"/>
</dbReference>
<feature type="compositionally biased region" description="Basic and acidic residues" evidence="8">
    <location>
        <begin position="734"/>
        <end position="743"/>
    </location>
</feature>
<evidence type="ECO:0000256" key="2">
    <source>
        <dbReference type="ARBA" id="ARBA00022723"/>
    </source>
</evidence>
<feature type="region of interest" description="Disordered" evidence="8">
    <location>
        <begin position="625"/>
        <end position="672"/>
    </location>
</feature>
<evidence type="ECO:0000259" key="9">
    <source>
        <dbReference type="PROSITE" id="PS50048"/>
    </source>
</evidence>
<dbReference type="Proteomes" id="UP001056384">
    <property type="component" value="Chromosome 11"/>
</dbReference>
<dbReference type="PROSITE" id="PS50048">
    <property type="entry name" value="ZN2_CY6_FUNGAL_2"/>
    <property type="match status" value="1"/>
</dbReference>
<keyword evidence="11" id="KW-1185">Reference proteome</keyword>
<dbReference type="EMBL" id="CP099428">
    <property type="protein sequence ID" value="USW58402.1"/>
    <property type="molecule type" value="Genomic_DNA"/>
</dbReference>
<keyword evidence="6" id="KW-0804">Transcription</keyword>
<keyword evidence="2" id="KW-0479">Metal-binding</keyword>
<feature type="compositionally biased region" description="Polar residues" evidence="8">
    <location>
        <begin position="643"/>
        <end position="669"/>
    </location>
</feature>
<dbReference type="GO" id="GO:0008270">
    <property type="term" value="F:zinc ion binding"/>
    <property type="evidence" value="ECO:0007669"/>
    <property type="project" value="InterPro"/>
</dbReference>
<keyword evidence="7" id="KW-0539">Nucleus</keyword>
<dbReference type="SUPFAM" id="SSF57701">
    <property type="entry name" value="Zn2/Cys6 DNA-binding domain"/>
    <property type="match status" value="1"/>
</dbReference>
<dbReference type="CDD" id="cd12148">
    <property type="entry name" value="fungal_TF_MHR"/>
    <property type="match status" value="1"/>
</dbReference>
<dbReference type="SMART" id="SM00906">
    <property type="entry name" value="Fungal_trans"/>
    <property type="match status" value="1"/>
</dbReference>
<organism evidence="10 11">
    <name type="scientific">Septoria linicola</name>
    <dbReference type="NCBI Taxonomy" id="215465"/>
    <lineage>
        <taxon>Eukaryota</taxon>
        <taxon>Fungi</taxon>
        <taxon>Dikarya</taxon>
        <taxon>Ascomycota</taxon>
        <taxon>Pezizomycotina</taxon>
        <taxon>Dothideomycetes</taxon>
        <taxon>Dothideomycetidae</taxon>
        <taxon>Mycosphaerellales</taxon>
        <taxon>Mycosphaerellaceae</taxon>
        <taxon>Septoria</taxon>
    </lineage>
</organism>
<dbReference type="PANTHER" id="PTHR31313">
    <property type="entry name" value="TY1 ENHANCER ACTIVATOR"/>
    <property type="match status" value="1"/>
</dbReference>
<dbReference type="GO" id="GO:0000981">
    <property type="term" value="F:DNA-binding transcription factor activity, RNA polymerase II-specific"/>
    <property type="evidence" value="ECO:0007669"/>
    <property type="project" value="InterPro"/>
</dbReference>
<gene>
    <name evidence="10" type="ORF">Slin15195_G117210</name>
</gene>
<keyword evidence="5" id="KW-0238">DNA-binding</keyword>
<dbReference type="PANTHER" id="PTHR31313:SF4">
    <property type="entry name" value="CONIDIAL DEVELOPMENT PROTEIN FLUFFY"/>
    <property type="match status" value="1"/>
</dbReference>
<evidence type="ECO:0000256" key="5">
    <source>
        <dbReference type="ARBA" id="ARBA00023125"/>
    </source>
</evidence>
<evidence type="ECO:0000256" key="3">
    <source>
        <dbReference type="ARBA" id="ARBA00022833"/>
    </source>
</evidence>
<dbReference type="GO" id="GO:0005634">
    <property type="term" value="C:nucleus"/>
    <property type="evidence" value="ECO:0007669"/>
    <property type="project" value="UniProtKB-SubCell"/>
</dbReference>
<feature type="region of interest" description="Disordered" evidence="8">
    <location>
        <begin position="1"/>
        <end position="29"/>
    </location>
</feature>
<dbReference type="SMART" id="SM00066">
    <property type="entry name" value="GAL4"/>
    <property type="match status" value="1"/>
</dbReference>
<feature type="domain" description="Zn(2)-C6 fungal-type" evidence="9">
    <location>
        <begin position="34"/>
        <end position="65"/>
    </location>
</feature>
<name>A0A9Q9AYM1_9PEZI</name>
<comment type="subcellular location">
    <subcellularLocation>
        <location evidence="1">Nucleus</location>
    </subcellularLocation>
</comment>
<dbReference type="PROSITE" id="PS00463">
    <property type="entry name" value="ZN2_CY6_FUNGAL_1"/>
    <property type="match status" value="1"/>
</dbReference>
<dbReference type="InterPro" id="IPR051615">
    <property type="entry name" value="Transcr_Regulatory_Elem"/>
</dbReference>
<evidence type="ECO:0000256" key="6">
    <source>
        <dbReference type="ARBA" id="ARBA00023163"/>
    </source>
</evidence>
<evidence type="ECO:0000313" key="11">
    <source>
        <dbReference type="Proteomes" id="UP001056384"/>
    </source>
</evidence>
<evidence type="ECO:0000256" key="4">
    <source>
        <dbReference type="ARBA" id="ARBA00023015"/>
    </source>
</evidence>
<keyword evidence="3" id="KW-0862">Zinc</keyword>
<keyword evidence="4" id="KW-0805">Transcription regulation</keyword>
<sequence>MPPRPIRPKNEPSTGDGSDAGDPKGGKRRAVSSACIPCRKRKSKCDGNVPACSTCIAVYRTECSYDDYSDHRRKGALKRDIQSLQQQNDALDVIVASLRSLPESDAITLLHSLRGDTNPNTVADSLRSNVRLPHSYAQQTLEADFAQQIGTPTGTALVSPTFPPSLSRDDSGEQSYRSSVASLPEQSNSWLRIPQDAEFIEHLMNLFQCWIHPFYTFLCWDRFTYDMNRGRTDYCSSMLVSAILSFACHYSDRPMARTDVSNPATAGDHFYAEAKRLLDSSDSPTLTTVQALGIMSLRETSAGRDSNGYQLAGRCVRMALELGLHLSVMKDGMRETEAEVRKVTFWACFNLETTCSVVFGRLSQLPRSAADIDTPAANVRSETMTWRPYEDTNLSLSPSAEQPARSMLFKDQLSKLSELASDMVNTFYAPRERFTSRRLAATYAQYQNWYQSLPDCFRLENTSLPHVLVLHMYYYGCVLHLFRPYIKLDLRAANLYPHDTCTFCANEISALMNALRAMYGLRRVTLAVTSLLLSASTIHLLNLPSEQAAAHLSQALHDLEAMSVNHRFAARAVDIVRSLSSKWNIALPEGAAAVAVYRMGSRHTGTTSPPPSTFFAASIPRELSTGSQRARSGDSVSVAPSAASHQDSPFLPPQQQGPTSAPTFYSDPTTPLDERTAQTAFWTPFPTQVMPISQHDLGLGDFAGLGGQQVQSWAMLGGAGNVIGGQGTVPSHRNQSDPGHDHSMGGLGDWTWD</sequence>
<dbReference type="AlphaFoldDB" id="A0A9Q9AYM1"/>
<dbReference type="InterPro" id="IPR036864">
    <property type="entry name" value="Zn2-C6_fun-type_DNA-bd_sf"/>
</dbReference>
<evidence type="ECO:0000256" key="8">
    <source>
        <dbReference type="SAM" id="MobiDB-lite"/>
    </source>
</evidence>
<proteinExistence type="predicted"/>
<dbReference type="Pfam" id="PF04082">
    <property type="entry name" value="Fungal_trans"/>
    <property type="match status" value="1"/>
</dbReference>
<reference evidence="10" key="1">
    <citation type="submission" date="2022-06" db="EMBL/GenBank/DDBJ databases">
        <title>Complete genome sequences of two strains of the flax pathogen Septoria linicola.</title>
        <authorList>
            <person name="Lapalu N."/>
            <person name="Simon A."/>
            <person name="Demenou B."/>
            <person name="Paumier D."/>
            <person name="Guillot M.-P."/>
            <person name="Gout L."/>
            <person name="Valade R."/>
        </authorList>
    </citation>
    <scope>NUCLEOTIDE SEQUENCE</scope>
    <source>
        <strain evidence="10">SE15195</strain>
    </source>
</reference>
<accession>A0A9Q9AYM1</accession>
<feature type="region of interest" description="Disordered" evidence="8">
    <location>
        <begin position="157"/>
        <end position="180"/>
    </location>
</feature>
<protein>
    <recommendedName>
        <fullName evidence="9">Zn(2)-C6 fungal-type domain-containing protein</fullName>
    </recommendedName>
</protein>
<dbReference type="GO" id="GO:0003677">
    <property type="term" value="F:DNA binding"/>
    <property type="evidence" value="ECO:0007669"/>
    <property type="project" value="UniProtKB-KW"/>
</dbReference>
<dbReference type="CDD" id="cd00067">
    <property type="entry name" value="GAL4"/>
    <property type="match status" value="1"/>
</dbReference>
<dbReference type="InterPro" id="IPR001138">
    <property type="entry name" value="Zn2Cys6_DnaBD"/>
</dbReference>